<organism evidence="9 10">
    <name type="scientific">Ornithinibacillus caprae</name>
    <dbReference type="NCBI Taxonomy" id="2678566"/>
    <lineage>
        <taxon>Bacteria</taxon>
        <taxon>Bacillati</taxon>
        <taxon>Bacillota</taxon>
        <taxon>Bacilli</taxon>
        <taxon>Bacillales</taxon>
        <taxon>Bacillaceae</taxon>
        <taxon>Ornithinibacillus</taxon>
    </lineage>
</organism>
<feature type="transmembrane region" description="Helical" evidence="7">
    <location>
        <begin position="99"/>
        <end position="121"/>
    </location>
</feature>
<dbReference type="PANTHER" id="PTHR23517:SF3">
    <property type="entry name" value="INTEGRAL MEMBRANE TRANSPORT PROTEIN"/>
    <property type="match status" value="1"/>
</dbReference>
<feature type="transmembrane region" description="Helical" evidence="7">
    <location>
        <begin position="316"/>
        <end position="334"/>
    </location>
</feature>
<dbReference type="InterPro" id="IPR036259">
    <property type="entry name" value="MFS_trans_sf"/>
</dbReference>
<evidence type="ECO:0000256" key="3">
    <source>
        <dbReference type="ARBA" id="ARBA00022475"/>
    </source>
</evidence>
<dbReference type="Pfam" id="PF07690">
    <property type="entry name" value="MFS_1"/>
    <property type="match status" value="1"/>
</dbReference>
<evidence type="ECO:0000256" key="2">
    <source>
        <dbReference type="ARBA" id="ARBA00022448"/>
    </source>
</evidence>
<feature type="transmembrane region" description="Helical" evidence="7">
    <location>
        <begin position="294"/>
        <end position="310"/>
    </location>
</feature>
<dbReference type="SUPFAM" id="SSF103473">
    <property type="entry name" value="MFS general substrate transporter"/>
    <property type="match status" value="1"/>
</dbReference>
<feature type="transmembrane region" description="Helical" evidence="7">
    <location>
        <begin position="42"/>
        <end position="63"/>
    </location>
</feature>
<dbReference type="EMBL" id="WOCA01000023">
    <property type="protein sequence ID" value="MUK90526.1"/>
    <property type="molecule type" value="Genomic_DNA"/>
</dbReference>
<dbReference type="Proteomes" id="UP000469125">
    <property type="component" value="Unassembled WGS sequence"/>
</dbReference>
<accession>A0A6N8FNU6</accession>
<keyword evidence="6 7" id="KW-0472">Membrane</keyword>
<evidence type="ECO:0000313" key="10">
    <source>
        <dbReference type="Proteomes" id="UP000469125"/>
    </source>
</evidence>
<feature type="transmembrane region" description="Helical" evidence="7">
    <location>
        <begin position="354"/>
        <end position="374"/>
    </location>
</feature>
<reference evidence="9 10" key="1">
    <citation type="submission" date="2019-11" db="EMBL/GenBank/DDBJ databases">
        <authorList>
            <person name="Li X."/>
        </authorList>
    </citation>
    <scope>NUCLEOTIDE SEQUENCE [LARGE SCALE GENOMIC DNA]</scope>
    <source>
        <strain evidence="9 10">L9</strain>
    </source>
</reference>
<feature type="transmembrane region" description="Helical" evidence="7">
    <location>
        <begin position="166"/>
        <end position="187"/>
    </location>
</feature>
<keyword evidence="5 7" id="KW-1133">Transmembrane helix</keyword>
<keyword evidence="2" id="KW-0813">Transport</keyword>
<dbReference type="GO" id="GO:0005886">
    <property type="term" value="C:plasma membrane"/>
    <property type="evidence" value="ECO:0007669"/>
    <property type="project" value="UniProtKB-SubCell"/>
</dbReference>
<evidence type="ECO:0000256" key="1">
    <source>
        <dbReference type="ARBA" id="ARBA00004651"/>
    </source>
</evidence>
<feature type="domain" description="Major facilitator superfamily (MFS) profile" evidence="8">
    <location>
        <begin position="1"/>
        <end position="409"/>
    </location>
</feature>
<dbReference type="InterPro" id="IPR050171">
    <property type="entry name" value="MFS_Transporters"/>
</dbReference>
<gene>
    <name evidence="9" type="ORF">GMD78_19400</name>
</gene>
<feature type="transmembrane region" description="Helical" evidence="7">
    <location>
        <begin position="264"/>
        <end position="287"/>
    </location>
</feature>
<comment type="caution">
    <text evidence="9">The sequence shown here is derived from an EMBL/GenBank/DDBJ whole genome shotgun (WGS) entry which is preliminary data.</text>
</comment>
<dbReference type="AlphaFoldDB" id="A0A6N8FNU6"/>
<dbReference type="Gene3D" id="1.20.1250.20">
    <property type="entry name" value="MFS general substrate transporter like domains"/>
    <property type="match status" value="1"/>
</dbReference>
<protein>
    <submittedName>
        <fullName evidence="9">MFS transporter</fullName>
    </submittedName>
</protein>
<keyword evidence="4 7" id="KW-0812">Transmembrane</keyword>
<feature type="transmembrane region" description="Helical" evidence="7">
    <location>
        <begin position="380"/>
        <end position="404"/>
    </location>
</feature>
<feature type="transmembrane region" description="Helical" evidence="7">
    <location>
        <begin position="15"/>
        <end position="36"/>
    </location>
</feature>
<dbReference type="RefSeq" id="WP_155671401.1">
    <property type="nucleotide sequence ID" value="NZ_WOCA01000023.1"/>
</dbReference>
<feature type="transmembrane region" description="Helical" evidence="7">
    <location>
        <begin position="75"/>
        <end position="93"/>
    </location>
</feature>
<dbReference type="GO" id="GO:0022857">
    <property type="term" value="F:transmembrane transporter activity"/>
    <property type="evidence" value="ECO:0007669"/>
    <property type="project" value="InterPro"/>
</dbReference>
<keyword evidence="3" id="KW-1003">Cell membrane</keyword>
<evidence type="ECO:0000259" key="8">
    <source>
        <dbReference type="PROSITE" id="PS50850"/>
    </source>
</evidence>
<evidence type="ECO:0000256" key="6">
    <source>
        <dbReference type="ARBA" id="ARBA00023136"/>
    </source>
</evidence>
<proteinExistence type="predicted"/>
<name>A0A6N8FNU6_9BACI</name>
<evidence type="ECO:0000256" key="4">
    <source>
        <dbReference type="ARBA" id="ARBA00022692"/>
    </source>
</evidence>
<sequence>MNSFFQLHRSIKIRLYLQFSTHLVTMTIIPYLAIYFSHLVGTTITGILVICVICSGLLGGLVGGHLADQIGRKKLLVLSEFGLGISYLAIAFVNSSWVVLPYVSFVFFLINMFCNGMYIPVSTAMIHDLVKKNERKFVFTAIYWLSNLATAFGTIIGAFIFQDYHFYLFIIVAITSIISSAITYLFIGETFTKKDVNRVSTSTTSIWSSYRRVLHDRTYVIFLIATLLVLSLESHLTNYIAVYLKESVKESSLFGHFTVDGVNMVGILHAENTLVIVFTVGMITRLVRNMSDQLRLIVGMLLYVVGYSFLSYVTAPIWLIGIMLFISIGELMYIPIRQSLLADLADKNYRSSYLALNSFIGQGTMIIAGAAITIGGKVPAYVMSGGFFLLGLIGVLLMVNVMNLRTREDSREKMID</sequence>
<dbReference type="InterPro" id="IPR011701">
    <property type="entry name" value="MFS"/>
</dbReference>
<feature type="transmembrane region" description="Helical" evidence="7">
    <location>
        <begin position="219"/>
        <end position="244"/>
    </location>
</feature>
<comment type="subcellular location">
    <subcellularLocation>
        <location evidence="1">Cell membrane</location>
        <topology evidence="1">Multi-pass membrane protein</topology>
    </subcellularLocation>
</comment>
<dbReference type="PROSITE" id="PS50850">
    <property type="entry name" value="MFS"/>
    <property type="match status" value="1"/>
</dbReference>
<keyword evidence="10" id="KW-1185">Reference proteome</keyword>
<evidence type="ECO:0000313" key="9">
    <source>
        <dbReference type="EMBL" id="MUK90526.1"/>
    </source>
</evidence>
<dbReference type="InterPro" id="IPR020846">
    <property type="entry name" value="MFS_dom"/>
</dbReference>
<dbReference type="PANTHER" id="PTHR23517">
    <property type="entry name" value="RESISTANCE PROTEIN MDTM, PUTATIVE-RELATED-RELATED"/>
    <property type="match status" value="1"/>
</dbReference>
<feature type="transmembrane region" description="Helical" evidence="7">
    <location>
        <begin position="141"/>
        <end position="160"/>
    </location>
</feature>
<evidence type="ECO:0000256" key="5">
    <source>
        <dbReference type="ARBA" id="ARBA00022989"/>
    </source>
</evidence>
<evidence type="ECO:0000256" key="7">
    <source>
        <dbReference type="SAM" id="Phobius"/>
    </source>
</evidence>